<sequence length="322" mass="39278">MIYLFFLFYFCSIKYEILDEESSDEYKNNNYMKNKFNGILNIRRTENLDVGEPSRFLKEGGKNVIFKNAEEKTRARGIYRFYLDSINLLKNYRKLLDDEMELIYKEYNEIYNRFKFTRFYFSTLKRIKIKDEISPEDYGFYKCCFRSMHFVFCCLSSDLRQKKRQIIKDTETMENEKNSMSGEVEILYKAFCDFLEESADPNVEDFSKYLVLINISYFKYYTLLLYMKLRLEKVVVYELNEFDFFNGEEGAKLKNIIYKTPIFKLRYEAFKEYNFYMKPLLEVFKILINQHILETEKFYKLTKSDRDYLLSKIKKKQKLNLN</sequence>
<proteinExistence type="predicted"/>
<dbReference type="GeneID" id="36318552"/>
<dbReference type="VEuPathDB" id="MicrosporidiaDB:AAJ76_100066864"/>
<evidence type="ECO:0000256" key="1">
    <source>
        <dbReference type="SAM" id="SignalP"/>
    </source>
</evidence>
<evidence type="ECO:0000313" key="2">
    <source>
        <dbReference type="EMBL" id="KKO76647.1"/>
    </source>
</evidence>
<accession>A0A0F9YW26</accession>
<evidence type="ECO:0000313" key="3">
    <source>
        <dbReference type="Proteomes" id="UP000034350"/>
    </source>
</evidence>
<protein>
    <submittedName>
        <fullName evidence="2">Uncharacterized protein</fullName>
    </submittedName>
</protein>
<dbReference type="Proteomes" id="UP000034350">
    <property type="component" value="Unassembled WGS sequence"/>
</dbReference>
<dbReference type="VEuPathDB" id="MicrosporidiaDB:NCER_101608"/>
<dbReference type="AlphaFoldDB" id="A0A0F9YW26"/>
<feature type="signal peptide" evidence="1">
    <location>
        <begin position="1"/>
        <end position="15"/>
    </location>
</feature>
<name>A0A0F9YW26_9MICR</name>
<dbReference type="EMBL" id="JPQZ01000001">
    <property type="protein sequence ID" value="KKO76647.1"/>
    <property type="molecule type" value="Genomic_DNA"/>
</dbReference>
<dbReference type="RefSeq" id="XP_024332389.1">
    <property type="nucleotide sequence ID" value="XM_024473656.1"/>
</dbReference>
<comment type="caution">
    <text evidence="2">The sequence shown here is derived from an EMBL/GenBank/DDBJ whole genome shotgun (WGS) entry which is preliminary data.</text>
</comment>
<feature type="chain" id="PRO_5012587993" evidence="1">
    <location>
        <begin position="16"/>
        <end position="322"/>
    </location>
</feature>
<keyword evidence="3" id="KW-1185">Reference proteome</keyword>
<organism evidence="2 3">
    <name type="scientific">Vairimorpha ceranae</name>
    <dbReference type="NCBI Taxonomy" id="40302"/>
    <lineage>
        <taxon>Eukaryota</taxon>
        <taxon>Fungi</taxon>
        <taxon>Fungi incertae sedis</taxon>
        <taxon>Microsporidia</taxon>
        <taxon>Nosematidae</taxon>
        <taxon>Vairimorpha</taxon>
    </lineage>
</organism>
<reference evidence="2 3" key="1">
    <citation type="journal article" date="2015" name="Environ. Microbiol.">
        <title>Genome analyses suggest the presence of polyploidy and recent human-driven expansions in eight global populations of the honeybee pathogen Nosema ceranae.</title>
        <authorList>
            <person name="Pelin A."/>
            <person name="Selman M."/>
            <person name="Aris-Brosou S."/>
            <person name="Farinelli L."/>
            <person name="Corradi N."/>
        </authorList>
    </citation>
    <scope>NUCLEOTIDE SEQUENCE [LARGE SCALE GENOMIC DNA]</scope>
    <source>
        <strain evidence="2 3">PA08 1199</strain>
    </source>
</reference>
<dbReference type="VEuPathDB" id="MicrosporidiaDB:G9O61_00g001950"/>
<keyword evidence="1" id="KW-0732">Signal</keyword>
<gene>
    <name evidence="2" type="ORF">AAJ76_100066864</name>
</gene>